<dbReference type="RefSeq" id="WP_317560378.1">
    <property type="nucleotide sequence ID" value="NZ_JAWLIP010000001.1"/>
</dbReference>
<keyword evidence="4" id="KW-1185">Reference proteome</keyword>
<evidence type="ECO:0008006" key="5">
    <source>
        <dbReference type="Google" id="ProtNLM"/>
    </source>
</evidence>
<name>A0ABU4AG14_9HYPH</name>
<dbReference type="EMBL" id="JAWLIP010000001">
    <property type="protein sequence ID" value="MDV6225192.1"/>
    <property type="molecule type" value="Genomic_DNA"/>
</dbReference>
<feature type="region of interest" description="Disordered" evidence="1">
    <location>
        <begin position="40"/>
        <end position="61"/>
    </location>
</feature>
<reference evidence="3 4" key="1">
    <citation type="submission" date="2023-10" db="EMBL/GenBank/DDBJ databases">
        <authorList>
            <person name="Venkata Ramana C."/>
            <person name="Sasikala C."/>
            <person name="Dhurka M."/>
        </authorList>
    </citation>
    <scope>NUCLEOTIDE SEQUENCE [LARGE SCALE GENOMIC DNA]</scope>
    <source>
        <strain evidence="3 4">KCTC 32151</strain>
    </source>
</reference>
<sequence length="212" mass="21819">MTMYNQEYQGDRRIHARRIITGLALLGAASLTACNTGSVLDMNSGPTPEASVPGPATQQAATPQEAPLATALAATTDTATQAAAAPIQAVTGNQRIQFAPVVGATAQAVPALSRRLEARARQSGIAIVPQGASAPMVMKGYFSAIADGGKTTVIYVWDVLDPSGNRLHRIQGQQAAPGGSGDGWSSVTSTTMEAVADSTMSQLTAWLAQRQG</sequence>
<protein>
    <recommendedName>
        <fullName evidence="5">Lipoprotein</fullName>
    </recommendedName>
</protein>
<dbReference type="Proteomes" id="UP001185659">
    <property type="component" value="Unassembled WGS sequence"/>
</dbReference>
<gene>
    <name evidence="3" type="ORF">R2G56_02735</name>
</gene>
<accession>A0ABU4AG14</accession>
<evidence type="ECO:0000313" key="3">
    <source>
        <dbReference type="EMBL" id="MDV6225192.1"/>
    </source>
</evidence>
<proteinExistence type="predicted"/>
<feature type="signal peptide" evidence="2">
    <location>
        <begin position="1"/>
        <end position="33"/>
    </location>
</feature>
<evidence type="ECO:0000256" key="2">
    <source>
        <dbReference type="SAM" id="SignalP"/>
    </source>
</evidence>
<evidence type="ECO:0000256" key="1">
    <source>
        <dbReference type="SAM" id="MobiDB-lite"/>
    </source>
</evidence>
<comment type="caution">
    <text evidence="3">The sequence shown here is derived from an EMBL/GenBank/DDBJ whole genome shotgun (WGS) entry which is preliminary data.</text>
</comment>
<feature type="chain" id="PRO_5047140688" description="Lipoprotein" evidence="2">
    <location>
        <begin position="34"/>
        <end position="212"/>
    </location>
</feature>
<organism evidence="3 4">
    <name type="scientific">Nitratireductor aquimarinus</name>
    <dbReference type="NCBI Taxonomy" id="889300"/>
    <lineage>
        <taxon>Bacteria</taxon>
        <taxon>Pseudomonadati</taxon>
        <taxon>Pseudomonadota</taxon>
        <taxon>Alphaproteobacteria</taxon>
        <taxon>Hyphomicrobiales</taxon>
        <taxon>Phyllobacteriaceae</taxon>
        <taxon>Nitratireductor</taxon>
    </lineage>
</organism>
<evidence type="ECO:0000313" key="4">
    <source>
        <dbReference type="Proteomes" id="UP001185659"/>
    </source>
</evidence>
<keyword evidence="2" id="KW-0732">Signal</keyword>